<dbReference type="InterPro" id="IPR036770">
    <property type="entry name" value="Ankyrin_rpt-contain_sf"/>
</dbReference>
<dbReference type="PANTHER" id="PTHR24116:SF0">
    <property type="entry name" value="KINASE D-INTERACTING SUBSTRATE OF 220 KDA"/>
    <property type="match status" value="1"/>
</dbReference>
<evidence type="ECO:0000313" key="4">
    <source>
        <dbReference type="Proteomes" id="UP000681720"/>
    </source>
</evidence>
<name>A0A8S3AS59_9BILA</name>
<dbReference type="PANTHER" id="PTHR24116">
    <property type="entry name" value="KINASE D-INTERACTING SUBSTRATE OF 220 KDA"/>
    <property type="match status" value="1"/>
</dbReference>
<dbReference type="Gene3D" id="1.25.40.20">
    <property type="entry name" value="Ankyrin repeat-containing domain"/>
    <property type="match status" value="1"/>
</dbReference>
<dbReference type="SUPFAM" id="SSF48403">
    <property type="entry name" value="Ankyrin repeat"/>
    <property type="match status" value="1"/>
</dbReference>
<dbReference type="AlphaFoldDB" id="A0A8S3AS59"/>
<dbReference type="SMART" id="SM00248">
    <property type="entry name" value="ANK"/>
    <property type="match status" value="1"/>
</dbReference>
<dbReference type="EMBL" id="CAJOBJ010140243">
    <property type="protein sequence ID" value="CAF4759516.1"/>
    <property type="molecule type" value="Genomic_DNA"/>
</dbReference>
<reference evidence="3" key="1">
    <citation type="submission" date="2021-02" db="EMBL/GenBank/DDBJ databases">
        <authorList>
            <person name="Nowell W R."/>
        </authorList>
    </citation>
    <scope>NUCLEOTIDE SEQUENCE</scope>
</reference>
<dbReference type="PROSITE" id="PS50088">
    <property type="entry name" value="ANK_REPEAT"/>
    <property type="match status" value="1"/>
</dbReference>
<gene>
    <name evidence="2" type="ORF">BYL167_LOCUS41507</name>
    <name evidence="3" type="ORF">GIL414_LOCUS45488</name>
</gene>
<dbReference type="PROSITE" id="PS50297">
    <property type="entry name" value="ANK_REP_REGION"/>
    <property type="match status" value="1"/>
</dbReference>
<accession>A0A8S3AS59</accession>
<evidence type="ECO:0000313" key="2">
    <source>
        <dbReference type="EMBL" id="CAF4634600.1"/>
    </source>
</evidence>
<feature type="non-terminal residue" evidence="3">
    <location>
        <position position="1"/>
    </location>
</feature>
<dbReference type="InterPro" id="IPR052771">
    <property type="entry name" value="Neurotrophin_sig_adaptor"/>
</dbReference>
<dbReference type="GO" id="GO:0030165">
    <property type="term" value="F:PDZ domain binding"/>
    <property type="evidence" value="ECO:0007669"/>
    <property type="project" value="TreeGrafter"/>
</dbReference>
<dbReference type="GO" id="GO:0019887">
    <property type="term" value="F:protein kinase regulator activity"/>
    <property type="evidence" value="ECO:0007669"/>
    <property type="project" value="TreeGrafter"/>
</dbReference>
<protein>
    <recommendedName>
        <fullName evidence="5">Ankyrin</fullName>
    </recommendedName>
</protein>
<evidence type="ECO:0000256" key="1">
    <source>
        <dbReference type="PROSITE-ProRule" id="PRU00023"/>
    </source>
</evidence>
<evidence type="ECO:0000313" key="3">
    <source>
        <dbReference type="EMBL" id="CAF4759516.1"/>
    </source>
</evidence>
<comment type="caution">
    <text evidence="3">The sequence shown here is derived from an EMBL/GenBank/DDBJ whole genome shotgun (WGS) entry which is preliminary data.</text>
</comment>
<proteinExistence type="predicted"/>
<keyword evidence="1" id="KW-0040">ANK repeat</keyword>
<dbReference type="Proteomes" id="UP000681967">
    <property type="component" value="Unassembled WGS sequence"/>
</dbReference>
<dbReference type="EMBL" id="CAJOBH010105474">
    <property type="protein sequence ID" value="CAF4634600.1"/>
    <property type="molecule type" value="Genomic_DNA"/>
</dbReference>
<feature type="repeat" description="ANK" evidence="1">
    <location>
        <begin position="9"/>
        <end position="41"/>
    </location>
</feature>
<dbReference type="Pfam" id="PF13637">
    <property type="entry name" value="Ank_4"/>
    <property type="match status" value="1"/>
</dbReference>
<sequence length="57" mass="6234">ANVDAIDEHGISSLSWASGRNHVEIVELLLKAGASPNLCDKNDTTPLIWASRRGMFR</sequence>
<evidence type="ECO:0008006" key="5">
    <source>
        <dbReference type="Google" id="ProtNLM"/>
    </source>
</evidence>
<organism evidence="3 4">
    <name type="scientific">Rotaria magnacalcarata</name>
    <dbReference type="NCBI Taxonomy" id="392030"/>
    <lineage>
        <taxon>Eukaryota</taxon>
        <taxon>Metazoa</taxon>
        <taxon>Spiralia</taxon>
        <taxon>Gnathifera</taxon>
        <taxon>Rotifera</taxon>
        <taxon>Eurotatoria</taxon>
        <taxon>Bdelloidea</taxon>
        <taxon>Philodinida</taxon>
        <taxon>Philodinidae</taxon>
        <taxon>Rotaria</taxon>
    </lineage>
</organism>
<dbReference type="Proteomes" id="UP000681720">
    <property type="component" value="Unassembled WGS sequence"/>
</dbReference>
<dbReference type="InterPro" id="IPR002110">
    <property type="entry name" value="Ankyrin_rpt"/>
</dbReference>